<name>A0A4R3MC80_9HYPH</name>
<reference evidence="3 4" key="1">
    <citation type="submission" date="2019-03" db="EMBL/GenBank/DDBJ databases">
        <title>Genomic Encyclopedia of Type Strains, Phase IV (KMG-IV): sequencing the most valuable type-strain genomes for metagenomic binning, comparative biology and taxonomic classification.</title>
        <authorList>
            <person name="Goeker M."/>
        </authorList>
    </citation>
    <scope>NUCLEOTIDE SEQUENCE [LARGE SCALE GENOMIC DNA]</scope>
    <source>
        <strain evidence="3 4">DSM 19345</strain>
    </source>
</reference>
<gene>
    <name evidence="3" type="ORF">EDC22_10653</name>
</gene>
<keyword evidence="4" id="KW-1185">Reference proteome</keyword>
<dbReference type="Pfam" id="PF09608">
    <property type="entry name" value="Alph_Pro_TM"/>
    <property type="match status" value="1"/>
</dbReference>
<evidence type="ECO:0000256" key="1">
    <source>
        <dbReference type="SAM" id="Phobius"/>
    </source>
</evidence>
<sequence length="255" mass="28395">MMRLILVLMAAASFLPPEPVWAEGVIATLSNRRVEIRSNFVGTELVVFGSIERDAATVGRARGYDVVVVVRGPTDDMVSWRKERIAGIWVNATGVEFVRAPSYYAVLSNRPLSEISGPLLLRRRGIGLDHVKLVPRTAQPPEVEAEFRDALIRRKMEQHLYIEDGRAVQMLTQRLFQVPIPLPTRIRTGGYTAVVHVFADGALLASTEIGFWVFKHGFEAAVFDLAHRQPLLYGLATVAMAFGVGWLGSVLFRRD</sequence>
<accession>A0A4R3MC80</accession>
<keyword evidence="1" id="KW-1133">Transmembrane helix</keyword>
<feature type="transmembrane region" description="Helical" evidence="1">
    <location>
        <begin position="231"/>
        <end position="252"/>
    </location>
</feature>
<comment type="caution">
    <text evidence="3">The sequence shown here is derived from an EMBL/GenBank/DDBJ whole genome shotgun (WGS) entry which is preliminary data.</text>
</comment>
<keyword evidence="1" id="KW-0812">Transmembrane</keyword>
<dbReference type="AlphaFoldDB" id="A0A4R3MC80"/>
<evidence type="ECO:0000313" key="4">
    <source>
        <dbReference type="Proteomes" id="UP000295678"/>
    </source>
</evidence>
<evidence type="ECO:0000256" key="2">
    <source>
        <dbReference type="SAM" id="SignalP"/>
    </source>
</evidence>
<evidence type="ECO:0000313" key="3">
    <source>
        <dbReference type="EMBL" id="TCT09859.1"/>
    </source>
</evidence>
<dbReference type="InterPro" id="IPR019088">
    <property type="entry name" value="CHP02186-rel_TM"/>
</dbReference>
<dbReference type="OrthoDB" id="9815212at2"/>
<organism evidence="3 4">
    <name type="scientific">Tepidamorphus gemmatus</name>
    <dbReference type="NCBI Taxonomy" id="747076"/>
    <lineage>
        <taxon>Bacteria</taxon>
        <taxon>Pseudomonadati</taxon>
        <taxon>Pseudomonadota</taxon>
        <taxon>Alphaproteobacteria</taxon>
        <taxon>Hyphomicrobiales</taxon>
        <taxon>Tepidamorphaceae</taxon>
        <taxon>Tepidamorphus</taxon>
    </lineage>
</organism>
<feature type="signal peptide" evidence="2">
    <location>
        <begin position="1"/>
        <end position="22"/>
    </location>
</feature>
<dbReference type="RefSeq" id="WP_132806695.1">
    <property type="nucleotide sequence ID" value="NZ_SMAK01000006.1"/>
</dbReference>
<keyword evidence="2" id="KW-0732">Signal</keyword>
<dbReference type="Proteomes" id="UP000295678">
    <property type="component" value="Unassembled WGS sequence"/>
</dbReference>
<proteinExistence type="predicted"/>
<protein>
    <submittedName>
        <fullName evidence="3">Uncharacterized protein (TIGR02186 family)</fullName>
    </submittedName>
</protein>
<feature type="chain" id="PRO_5020737553" evidence="2">
    <location>
        <begin position="23"/>
        <end position="255"/>
    </location>
</feature>
<keyword evidence="1" id="KW-0472">Membrane</keyword>
<dbReference type="EMBL" id="SMAK01000006">
    <property type="protein sequence ID" value="TCT09859.1"/>
    <property type="molecule type" value="Genomic_DNA"/>
</dbReference>